<keyword evidence="1" id="KW-1133">Transmembrane helix</keyword>
<evidence type="ECO:0000313" key="3">
    <source>
        <dbReference type="Proteomes" id="UP000827092"/>
    </source>
</evidence>
<accession>A0AAV6UIV8</accession>
<reference evidence="2 3" key="1">
    <citation type="journal article" date="2022" name="Nat. Ecol. Evol.">
        <title>A masculinizing supergene underlies an exaggerated male reproductive morph in a spider.</title>
        <authorList>
            <person name="Hendrickx F."/>
            <person name="De Corte Z."/>
            <person name="Sonet G."/>
            <person name="Van Belleghem S.M."/>
            <person name="Kostlbacher S."/>
            <person name="Vangestel C."/>
        </authorList>
    </citation>
    <scope>NUCLEOTIDE SEQUENCE [LARGE SCALE GENOMIC DNA]</scope>
    <source>
        <strain evidence="2">W744_W776</strain>
    </source>
</reference>
<keyword evidence="1" id="KW-0472">Membrane</keyword>
<dbReference type="AlphaFoldDB" id="A0AAV6UIV8"/>
<dbReference type="EMBL" id="JAFNEN010000383">
    <property type="protein sequence ID" value="KAG8184212.1"/>
    <property type="molecule type" value="Genomic_DNA"/>
</dbReference>
<proteinExistence type="predicted"/>
<evidence type="ECO:0000313" key="2">
    <source>
        <dbReference type="EMBL" id="KAG8184212.1"/>
    </source>
</evidence>
<protein>
    <submittedName>
        <fullName evidence="2">Uncharacterized protein</fullName>
    </submittedName>
</protein>
<name>A0AAV6UIV8_9ARAC</name>
<dbReference type="Proteomes" id="UP000827092">
    <property type="component" value="Unassembled WGS sequence"/>
</dbReference>
<keyword evidence="1" id="KW-0812">Transmembrane</keyword>
<organism evidence="2 3">
    <name type="scientific">Oedothorax gibbosus</name>
    <dbReference type="NCBI Taxonomy" id="931172"/>
    <lineage>
        <taxon>Eukaryota</taxon>
        <taxon>Metazoa</taxon>
        <taxon>Ecdysozoa</taxon>
        <taxon>Arthropoda</taxon>
        <taxon>Chelicerata</taxon>
        <taxon>Arachnida</taxon>
        <taxon>Araneae</taxon>
        <taxon>Araneomorphae</taxon>
        <taxon>Entelegynae</taxon>
        <taxon>Araneoidea</taxon>
        <taxon>Linyphiidae</taxon>
        <taxon>Erigoninae</taxon>
        <taxon>Oedothorax</taxon>
    </lineage>
</organism>
<evidence type="ECO:0000256" key="1">
    <source>
        <dbReference type="SAM" id="Phobius"/>
    </source>
</evidence>
<keyword evidence="3" id="KW-1185">Reference proteome</keyword>
<feature type="transmembrane region" description="Helical" evidence="1">
    <location>
        <begin position="169"/>
        <end position="191"/>
    </location>
</feature>
<comment type="caution">
    <text evidence="2">The sequence shown here is derived from an EMBL/GenBank/DDBJ whole genome shotgun (WGS) entry which is preliminary data.</text>
</comment>
<gene>
    <name evidence="2" type="ORF">JTE90_007646</name>
</gene>
<sequence length="248" mass="28495">MPKNTPSYSGVDANTYFPKFPSYSGMDAHTFPNFHPTRVWMPILSRISILLGCGCPYFPEFPSYWGVDANTYFPEFPSYSGVDAHTFPNFHPTRVWMPIQNFPNFHSTRVWMPIISRISILLGCGCPYFPEFPSYSGVDAHTFPNFHPTRVWMPILSRISILLGCGCQYILSHFYIIPSPTVASLLPAHYFTRRRRYQKKQENADTAPVTHSFRFVGIATIRDGGDVWRGMEQNNDLFALPPRRYCCP</sequence>